<dbReference type="Proteomes" id="UP000053791">
    <property type="component" value="Unassembled WGS sequence"/>
</dbReference>
<dbReference type="InterPro" id="IPR001633">
    <property type="entry name" value="EAL_dom"/>
</dbReference>
<evidence type="ECO:0000313" key="4">
    <source>
        <dbReference type="Proteomes" id="UP000053791"/>
    </source>
</evidence>
<dbReference type="InterPro" id="IPR029787">
    <property type="entry name" value="Nucleotide_cyclase"/>
</dbReference>
<dbReference type="Gene3D" id="3.30.70.270">
    <property type="match status" value="1"/>
</dbReference>
<protein>
    <submittedName>
        <fullName evidence="3">Diguanylate cyclase</fullName>
    </submittedName>
</protein>
<dbReference type="PANTHER" id="PTHR33121:SF70">
    <property type="entry name" value="SIGNALING PROTEIN YKOW"/>
    <property type="match status" value="1"/>
</dbReference>
<gene>
    <name evidence="3" type="ORF">AVO45_17140</name>
</gene>
<dbReference type="InterPro" id="IPR043128">
    <property type="entry name" value="Rev_trsase/Diguanyl_cyclase"/>
</dbReference>
<dbReference type="GO" id="GO:0071111">
    <property type="term" value="F:cyclic-guanylate-specific phosphodiesterase activity"/>
    <property type="evidence" value="ECO:0007669"/>
    <property type="project" value="InterPro"/>
</dbReference>
<dbReference type="InterPro" id="IPR050706">
    <property type="entry name" value="Cyclic-di-GMP_PDE-like"/>
</dbReference>
<dbReference type="PROSITE" id="PS50887">
    <property type="entry name" value="GGDEF"/>
    <property type="match status" value="1"/>
</dbReference>
<keyword evidence="4" id="KW-1185">Reference proteome</keyword>
<accession>A0A0X3UHJ5</accession>
<dbReference type="PANTHER" id="PTHR33121">
    <property type="entry name" value="CYCLIC DI-GMP PHOSPHODIESTERASE PDEF"/>
    <property type="match status" value="1"/>
</dbReference>
<dbReference type="Pfam" id="PF00563">
    <property type="entry name" value="EAL"/>
    <property type="match status" value="1"/>
</dbReference>
<dbReference type="Pfam" id="PF00990">
    <property type="entry name" value="GGDEF"/>
    <property type="match status" value="1"/>
</dbReference>
<dbReference type="InterPro" id="IPR035919">
    <property type="entry name" value="EAL_sf"/>
</dbReference>
<dbReference type="Gene3D" id="3.20.20.450">
    <property type="entry name" value="EAL domain"/>
    <property type="match status" value="1"/>
</dbReference>
<dbReference type="SUPFAM" id="SSF141868">
    <property type="entry name" value="EAL domain-like"/>
    <property type="match status" value="1"/>
</dbReference>
<evidence type="ECO:0000259" key="2">
    <source>
        <dbReference type="PROSITE" id="PS50887"/>
    </source>
</evidence>
<reference evidence="4" key="1">
    <citation type="submission" date="2015-12" db="EMBL/GenBank/DDBJ databases">
        <authorList>
            <person name="Zhang G."/>
            <person name="Stingl U."/>
        </authorList>
    </citation>
    <scope>NUCLEOTIDE SEQUENCE [LARGE SCALE GENOMIC DNA]</scope>
    <source>
        <strain evidence="4">ZGT118</strain>
    </source>
</reference>
<dbReference type="STRING" id="1685379.AVO45_17140"/>
<dbReference type="SMART" id="SM00267">
    <property type="entry name" value="GGDEF"/>
    <property type="match status" value="1"/>
</dbReference>
<dbReference type="SUPFAM" id="SSF55073">
    <property type="entry name" value="Nucleotide cyclase"/>
    <property type="match status" value="1"/>
</dbReference>
<evidence type="ECO:0000259" key="1">
    <source>
        <dbReference type="PROSITE" id="PS50883"/>
    </source>
</evidence>
<dbReference type="SMART" id="SM00052">
    <property type="entry name" value="EAL"/>
    <property type="match status" value="1"/>
</dbReference>
<comment type="caution">
    <text evidence="3">The sequence shown here is derived from an EMBL/GenBank/DDBJ whole genome shotgun (WGS) entry which is preliminary data.</text>
</comment>
<evidence type="ECO:0000313" key="3">
    <source>
        <dbReference type="EMBL" id="KUJ85230.1"/>
    </source>
</evidence>
<organism evidence="3 4">
    <name type="scientific">Ruegeria marisrubri</name>
    <dbReference type="NCBI Taxonomy" id="1685379"/>
    <lineage>
        <taxon>Bacteria</taxon>
        <taxon>Pseudomonadati</taxon>
        <taxon>Pseudomonadota</taxon>
        <taxon>Alphaproteobacteria</taxon>
        <taxon>Rhodobacterales</taxon>
        <taxon>Roseobacteraceae</taxon>
        <taxon>Ruegeria</taxon>
    </lineage>
</organism>
<dbReference type="CDD" id="cd01948">
    <property type="entry name" value="EAL"/>
    <property type="match status" value="1"/>
</dbReference>
<dbReference type="InterPro" id="IPR000160">
    <property type="entry name" value="GGDEF_dom"/>
</dbReference>
<sequence length="513" mass="56345">MRNRTLFIRYLDRLASIFMGPPALAFLPALSLGAFWLGGEAALLLTSLGAPLLFAAAGAFDVSPSPRQTARDRITGLVQRDDFLAAMDELHSATVASGLNSACFVIALDEYRDVEERHGQMAAEMIARRSGERISGAVRDSDIVASLDRDRFAICLSPVRQLDLELCIQLAGRIQSAIEDPIILNGTTIYVSCSVGFCLHNRSPGDSARDWLDATIAALGEAKQVGPSTIRSFSRATRNVGRTDTDLRKDMRNALDTGQIVAWYQPQVSTDTGKVTGFEALARWVHPTRGLLGPELFLPIIEETGLMERLGQTMRDNALSALKSWDEAGLNIPCVGVNFAAEELRNPGLVDRVRWDLDRLDLSPDRLSVEILETVFSETSNDVISRNVAALAALGCRIDLDDFGTGHASLASIRRFEVARIKIDRSFVTKADQDPRQQQLVGAILTMAERLDLETLAEGVETAGEHALLAQLGCNHVQGFRIARPMPLEHTFHWIADYEEKLRRTPKIGRQTG</sequence>
<dbReference type="PROSITE" id="PS50883">
    <property type="entry name" value="EAL"/>
    <property type="match status" value="1"/>
</dbReference>
<feature type="domain" description="GGDEF" evidence="2">
    <location>
        <begin position="99"/>
        <end position="235"/>
    </location>
</feature>
<dbReference type="AlphaFoldDB" id="A0A0X3UHJ5"/>
<dbReference type="NCBIfam" id="TIGR00254">
    <property type="entry name" value="GGDEF"/>
    <property type="match status" value="1"/>
</dbReference>
<dbReference type="CDD" id="cd01949">
    <property type="entry name" value="GGDEF"/>
    <property type="match status" value="1"/>
</dbReference>
<proteinExistence type="predicted"/>
<dbReference type="OrthoDB" id="9814202at2"/>
<name>A0A0X3UHJ5_9RHOB</name>
<dbReference type="RefSeq" id="WP_068344897.1">
    <property type="nucleotide sequence ID" value="NZ_LQBQ01000003.1"/>
</dbReference>
<dbReference type="EMBL" id="LQBQ01000003">
    <property type="protein sequence ID" value="KUJ85230.1"/>
    <property type="molecule type" value="Genomic_DNA"/>
</dbReference>
<feature type="domain" description="EAL" evidence="1">
    <location>
        <begin position="244"/>
        <end position="499"/>
    </location>
</feature>